<comment type="similarity">
    <text evidence="1">Belongs to the peptidase S1 family.</text>
</comment>
<evidence type="ECO:0000256" key="1">
    <source>
        <dbReference type="ARBA" id="ARBA00007664"/>
    </source>
</evidence>
<dbReference type="InterPro" id="IPR001314">
    <property type="entry name" value="Peptidase_S1A"/>
</dbReference>
<evidence type="ECO:0000259" key="4">
    <source>
        <dbReference type="PROSITE" id="PS50240"/>
    </source>
</evidence>
<dbReference type="PANTHER" id="PTHR24276:SF98">
    <property type="entry name" value="FI18310P1-RELATED"/>
    <property type="match status" value="1"/>
</dbReference>
<dbReference type="InterPro" id="IPR033116">
    <property type="entry name" value="TRYPSIN_SER"/>
</dbReference>
<accession>A0ABW3MLI9</accession>
<keyword evidence="3" id="KW-0378">Hydrolase</keyword>
<dbReference type="Gene3D" id="2.40.10.10">
    <property type="entry name" value="Trypsin-like serine proteases"/>
    <property type="match status" value="2"/>
</dbReference>
<keyword evidence="2" id="KW-1015">Disulfide bond</keyword>
<dbReference type="PROSITE" id="PS00134">
    <property type="entry name" value="TRYPSIN_HIS"/>
    <property type="match status" value="1"/>
</dbReference>
<organism evidence="5 6">
    <name type="scientific">Kibdelosporangium lantanae</name>
    <dbReference type="NCBI Taxonomy" id="1497396"/>
    <lineage>
        <taxon>Bacteria</taxon>
        <taxon>Bacillati</taxon>
        <taxon>Actinomycetota</taxon>
        <taxon>Actinomycetes</taxon>
        <taxon>Pseudonocardiales</taxon>
        <taxon>Pseudonocardiaceae</taxon>
        <taxon>Kibdelosporangium</taxon>
    </lineage>
</organism>
<sequence length="207" mass="21465">IAGLRVAGGGPQGLSCTASVVAKRKVLTAAHCMIDVTGDKSYLYGDDDLGSAGDELWKSKVTEYKVHPKYTGPNSWKTGYDVAIVTVADDIPVPEAQWAKFATSQDTALTQPGKQGTAVGYGKTSASGSLGVLYKTTLPINDPSTCQVFDVTVDANTMVCAGYNDGHTGICSGDSGGPLIVDGVVVGVTSWGAGNCDRYSIYGRLTN</sequence>
<evidence type="ECO:0000256" key="3">
    <source>
        <dbReference type="RuleBase" id="RU363034"/>
    </source>
</evidence>
<gene>
    <name evidence="5" type="ORF">ACFQ1S_41530</name>
</gene>
<dbReference type="InterPro" id="IPR043504">
    <property type="entry name" value="Peptidase_S1_PA_chymotrypsin"/>
</dbReference>
<keyword evidence="6" id="KW-1185">Reference proteome</keyword>
<dbReference type="InterPro" id="IPR009003">
    <property type="entry name" value="Peptidase_S1_PA"/>
</dbReference>
<reference evidence="6" key="1">
    <citation type="journal article" date="2019" name="Int. J. Syst. Evol. Microbiol.">
        <title>The Global Catalogue of Microorganisms (GCM) 10K type strain sequencing project: providing services to taxonomists for standard genome sequencing and annotation.</title>
        <authorList>
            <consortium name="The Broad Institute Genomics Platform"/>
            <consortium name="The Broad Institute Genome Sequencing Center for Infectious Disease"/>
            <person name="Wu L."/>
            <person name="Ma J."/>
        </authorList>
    </citation>
    <scope>NUCLEOTIDE SEQUENCE [LARGE SCALE GENOMIC DNA]</scope>
    <source>
        <strain evidence="6">JCM 31486</strain>
    </source>
</reference>
<dbReference type="SMART" id="SM00020">
    <property type="entry name" value="Tryp_SPc"/>
    <property type="match status" value="1"/>
</dbReference>
<dbReference type="PRINTS" id="PR00722">
    <property type="entry name" value="CHYMOTRYPSIN"/>
</dbReference>
<protein>
    <submittedName>
        <fullName evidence="5">S1 family peptidase</fullName>
    </submittedName>
</protein>
<dbReference type="Pfam" id="PF00089">
    <property type="entry name" value="Trypsin"/>
    <property type="match status" value="1"/>
</dbReference>
<dbReference type="PROSITE" id="PS00135">
    <property type="entry name" value="TRYPSIN_SER"/>
    <property type="match status" value="1"/>
</dbReference>
<feature type="domain" description="Peptidase S1" evidence="4">
    <location>
        <begin position="1"/>
        <end position="207"/>
    </location>
</feature>
<comment type="caution">
    <text evidence="5">The sequence shown here is derived from an EMBL/GenBank/DDBJ whole genome shotgun (WGS) entry which is preliminary data.</text>
</comment>
<feature type="non-terminal residue" evidence="5">
    <location>
        <position position="207"/>
    </location>
</feature>
<evidence type="ECO:0000313" key="5">
    <source>
        <dbReference type="EMBL" id="MFD1051578.1"/>
    </source>
</evidence>
<name>A0ABW3MLI9_9PSEU</name>
<dbReference type="InterPro" id="IPR001254">
    <property type="entry name" value="Trypsin_dom"/>
</dbReference>
<dbReference type="EMBL" id="JBHTIS010003705">
    <property type="protein sequence ID" value="MFD1051578.1"/>
    <property type="molecule type" value="Genomic_DNA"/>
</dbReference>
<proteinExistence type="inferred from homology"/>
<evidence type="ECO:0000256" key="2">
    <source>
        <dbReference type="ARBA" id="ARBA00023157"/>
    </source>
</evidence>
<dbReference type="SUPFAM" id="SSF50494">
    <property type="entry name" value="Trypsin-like serine proteases"/>
    <property type="match status" value="1"/>
</dbReference>
<evidence type="ECO:0000313" key="6">
    <source>
        <dbReference type="Proteomes" id="UP001597045"/>
    </source>
</evidence>
<dbReference type="InterPro" id="IPR018114">
    <property type="entry name" value="TRYPSIN_HIS"/>
</dbReference>
<dbReference type="PROSITE" id="PS50240">
    <property type="entry name" value="TRYPSIN_DOM"/>
    <property type="match status" value="1"/>
</dbReference>
<keyword evidence="3" id="KW-0645">Protease</keyword>
<dbReference type="InterPro" id="IPR050430">
    <property type="entry name" value="Peptidase_S1"/>
</dbReference>
<feature type="non-terminal residue" evidence="5">
    <location>
        <position position="1"/>
    </location>
</feature>
<dbReference type="Proteomes" id="UP001597045">
    <property type="component" value="Unassembled WGS sequence"/>
</dbReference>
<dbReference type="PANTHER" id="PTHR24276">
    <property type="entry name" value="POLYSERASE-RELATED"/>
    <property type="match status" value="1"/>
</dbReference>
<keyword evidence="3" id="KW-0720">Serine protease</keyword>